<evidence type="ECO:0000259" key="19">
    <source>
        <dbReference type="Pfam" id="PF18079"/>
    </source>
</evidence>
<dbReference type="InterPro" id="IPR026410">
    <property type="entry name" value="OlisacTrfase_arch"/>
</dbReference>
<dbReference type="GO" id="GO:0005886">
    <property type="term" value="C:plasma membrane"/>
    <property type="evidence" value="ECO:0007669"/>
    <property type="project" value="UniProtKB-SubCell"/>
</dbReference>
<accession>A0A8E7EHB1</accession>
<keyword evidence="9 17" id="KW-0812">Transmembrane</keyword>
<sequence>MLFDLWLRYQTLSEVNSGIFPWVFGGDAWYNIHLVEQIIPNFPSYPWYDPMNQYPTGRINNWGPLFPLITAFICILGNSQTTTEIIRCSSFVPPLLSICMIPLAYVIGKKIIDTKAGLCSAFMIACISGEYQFRSMYGYPDHHLLESVLSTLFITLYIYLLIEFSRSDSQKFGISPKVVLLAVIAGVVYYAGIMNMPTMLLFAFIITLFTLLYPLFLHNSNAFQKLCLVNIISFGVFTLFFLLTGIHHQGFHLRDYSIGHVYIGLLLIIGNCFLFILSNLHKKKIRNILLVLLPLGILCIGIIYSKILDIWQILFDALYGFIFAARLDENIEELGMMVPGTTLYIYNLAIPLLVIGLILLIMRFHAQRRDYVFLSILWSVVLLGLSIQQARYQYYGAICATFLSGVALSWMSEKICQKWHKKTNNGPILFRSSYSSTISKIKICPIGLICMIIVLLLFAFLSFLPLNTYVTVDIPSKELYAEDWKSALLWMNDSTPNYGFDYHTIYSKNNFLYPKDVYTVGSGVNQGLKVLGIGKRIPSSSIFLGTYPSNEYTSHYNPDIDKKLDKKREKYFISSSDLFTDIIGADTTSAYEGSNNRILPLYSQIDSGHNLVLVANGLKDSFFKSLFARLYFFDGSEIQAKENNSVRYDEILINGKTYNLIQKNNPSGFSQILNTNGLRSRKTEIVSFNSTRSTINLPAISTFRLVYESSSVVSGKKADEIHHIKIFEHVKGHTIPGTGTIELPLVTNQGRNFTYRQQSVNNTFTLPYSTTNSPYDVHATGPYRIIETNETFEVDESQIEKYYI</sequence>
<dbReference type="EMBL" id="CP075546">
    <property type="protein sequence ID" value="QVV88797.1"/>
    <property type="molecule type" value="Genomic_DNA"/>
</dbReference>
<name>A0A8E7EHB1_9EURY</name>
<dbReference type="Proteomes" id="UP000680656">
    <property type="component" value="Chromosome"/>
</dbReference>
<keyword evidence="22" id="KW-1185">Reference proteome</keyword>
<evidence type="ECO:0000256" key="5">
    <source>
        <dbReference type="ARBA" id="ARBA00010810"/>
    </source>
</evidence>
<dbReference type="PANTHER" id="PTHR13872">
    <property type="entry name" value="DOLICHYL-DIPHOSPHOOLIGOSACCHARIDE--PROTEIN GLYCOSYLTRANSFERASE SUBUNIT"/>
    <property type="match status" value="1"/>
</dbReference>
<keyword evidence="7" id="KW-0328">Glycosyltransferase</keyword>
<evidence type="ECO:0000256" key="13">
    <source>
        <dbReference type="ARBA" id="ARBA00023136"/>
    </source>
</evidence>
<feature type="domain" description="AglB-like core" evidence="20">
    <location>
        <begin position="482"/>
        <end position="573"/>
    </location>
</feature>
<dbReference type="Gene3D" id="3.40.50.12610">
    <property type="match status" value="1"/>
</dbReference>
<gene>
    <name evidence="21" type="ORF">KHC33_16045</name>
</gene>
<feature type="transmembrane region" description="Helical" evidence="17">
    <location>
        <begin position="199"/>
        <end position="216"/>
    </location>
</feature>
<feature type="transmembrane region" description="Helical" evidence="17">
    <location>
        <begin position="289"/>
        <end position="307"/>
    </location>
</feature>
<dbReference type="PANTHER" id="PTHR13872:SF1">
    <property type="entry name" value="DOLICHYL-DIPHOSPHOOLIGOSACCHARIDE--PROTEIN GLYCOSYLTRANSFERASE SUBUNIT STT3B"/>
    <property type="match status" value="1"/>
</dbReference>
<feature type="domain" description="Archaeal glycosylation protein B peripheral" evidence="19">
    <location>
        <begin position="740"/>
        <end position="800"/>
    </location>
</feature>
<organism evidence="21 22">
    <name type="scientific">Methanospirillum purgamenti</name>
    <dbReference type="NCBI Taxonomy" id="2834276"/>
    <lineage>
        <taxon>Archaea</taxon>
        <taxon>Methanobacteriati</taxon>
        <taxon>Methanobacteriota</taxon>
        <taxon>Stenosarchaea group</taxon>
        <taxon>Methanomicrobia</taxon>
        <taxon>Methanomicrobiales</taxon>
        <taxon>Methanospirillaceae</taxon>
        <taxon>Methanospirillum</taxon>
    </lineage>
</organism>
<feature type="transmembrane region" description="Helical" evidence="17">
    <location>
        <begin position="258"/>
        <end position="277"/>
    </location>
</feature>
<feature type="transmembrane region" description="Helical" evidence="17">
    <location>
        <begin position="228"/>
        <end position="246"/>
    </location>
</feature>
<evidence type="ECO:0000256" key="11">
    <source>
        <dbReference type="ARBA" id="ARBA00022842"/>
    </source>
</evidence>
<keyword evidence="8 21" id="KW-0808">Transferase</keyword>
<keyword evidence="13 17" id="KW-0472">Membrane</keyword>
<feature type="transmembrane region" description="Helical" evidence="17">
    <location>
        <begin position="371"/>
        <end position="388"/>
    </location>
</feature>
<evidence type="ECO:0000256" key="14">
    <source>
        <dbReference type="ARBA" id="ARBA00023211"/>
    </source>
</evidence>
<evidence type="ECO:0000256" key="17">
    <source>
        <dbReference type="SAM" id="Phobius"/>
    </source>
</evidence>
<dbReference type="EC" id="2.4.99.21" evidence="6"/>
<evidence type="ECO:0000256" key="9">
    <source>
        <dbReference type="ARBA" id="ARBA00022692"/>
    </source>
</evidence>
<feature type="transmembrane region" description="Helical" evidence="17">
    <location>
        <begin position="394"/>
        <end position="412"/>
    </location>
</feature>
<feature type="transmembrane region" description="Helical" evidence="17">
    <location>
        <begin position="91"/>
        <end position="108"/>
    </location>
</feature>
<keyword evidence="14" id="KW-0464">Manganese</keyword>
<evidence type="ECO:0000256" key="16">
    <source>
        <dbReference type="ARBA" id="ARBA00034066"/>
    </source>
</evidence>
<feature type="transmembrane region" description="Helical" evidence="17">
    <location>
        <begin position="443"/>
        <end position="466"/>
    </location>
</feature>
<dbReference type="InterPro" id="IPR048307">
    <property type="entry name" value="STT3_N"/>
</dbReference>
<evidence type="ECO:0000256" key="12">
    <source>
        <dbReference type="ARBA" id="ARBA00022989"/>
    </source>
</evidence>
<comment type="pathway">
    <text evidence="4">Protein modification; protein glycosylation.</text>
</comment>
<protein>
    <recommendedName>
        <fullName evidence="6">dolichyl-phosphooligosaccharide-protein glycotransferase</fullName>
        <ecNumber evidence="6">2.4.99.21</ecNumber>
    </recommendedName>
    <alternativeName>
        <fullName evidence="15">Oligosaccharyl transferase</fullName>
    </alternativeName>
</protein>
<comment type="cofactor">
    <cofactor evidence="2">
        <name>Mg(2+)</name>
        <dbReference type="ChEBI" id="CHEBI:18420"/>
    </cofactor>
</comment>
<reference evidence="21 22" key="1">
    <citation type="submission" date="2021-05" db="EMBL/GenBank/DDBJ databases">
        <title>A novel Methanospirillum isolate from a pyrite-forming mixed culture.</title>
        <authorList>
            <person name="Bunk B."/>
            <person name="Sproer C."/>
            <person name="Spring S."/>
            <person name="Pester M."/>
        </authorList>
    </citation>
    <scope>NUCLEOTIDE SEQUENCE [LARGE SCALE GENOMIC DNA]</scope>
    <source>
        <strain evidence="21 22">J.3.6.1-F.2.7.3</strain>
    </source>
</reference>
<evidence type="ECO:0000256" key="4">
    <source>
        <dbReference type="ARBA" id="ARBA00004922"/>
    </source>
</evidence>
<feature type="transmembrane region" description="Helical" evidence="17">
    <location>
        <begin position="174"/>
        <end position="193"/>
    </location>
</feature>
<keyword evidence="12 17" id="KW-1133">Transmembrane helix</keyword>
<feature type="transmembrane region" description="Helical" evidence="17">
    <location>
        <begin position="343"/>
        <end position="364"/>
    </location>
</feature>
<dbReference type="NCBIfam" id="TIGR04154">
    <property type="entry name" value="archaeo_STT3"/>
    <property type="match status" value="1"/>
</dbReference>
<evidence type="ECO:0000313" key="22">
    <source>
        <dbReference type="Proteomes" id="UP000680656"/>
    </source>
</evidence>
<evidence type="ECO:0000256" key="7">
    <source>
        <dbReference type="ARBA" id="ARBA00022676"/>
    </source>
</evidence>
<evidence type="ECO:0000256" key="10">
    <source>
        <dbReference type="ARBA" id="ARBA00022723"/>
    </source>
</evidence>
<dbReference type="GO" id="GO:0004576">
    <property type="term" value="F:oligosaccharyl transferase activity"/>
    <property type="evidence" value="ECO:0007669"/>
    <property type="project" value="InterPro"/>
</dbReference>
<evidence type="ECO:0000256" key="3">
    <source>
        <dbReference type="ARBA" id="ARBA00004651"/>
    </source>
</evidence>
<dbReference type="GO" id="GO:0046872">
    <property type="term" value="F:metal ion binding"/>
    <property type="evidence" value="ECO:0007669"/>
    <property type="project" value="UniProtKB-KW"/>
</dbReference>
<dbReference type="InterPro" id="IPR003674">
    <property type="entry name" value="Oligo_trans_STT3"/>
</dbReference>
<feature type="domain" description="Oligosaccharyl transferase STT3 N-terminal" evidence="18">
    <location>
        <begin position="25"/>
        <end position="282"/>
    </location>
</feature>
<dbReference type="Pfam" id="PF18079">
    <property type="entry name" value="AglB_L1"/>
    <property type="match status" value="1"/>
</dbReference>
<dbReference type="KEGG" id="mrtj:KHC33_16045"/>
<feature type="transmembrane region" description="Helical" evidence="17">
    <location>
        <begin position="59"/>
        <end position="79"/>
    </location>
</feature>
<dbReference type="InterPro" id="IPR054479">
    <property type="entry name" value="AglB-like_core"/>
</dbReference>
<evidence type="ECO:0000256" key="1">
    <source>
        <dbReference type="ARBA" id="ARBA00001936"/>
    </source>
</evidence>
<proteinExistence type="inferred from homology"/>
<evidence type="ECO:0000259" key="20">
    <source>
        <dbReference type="Pfam" id="PF22627"/>
    </source>
</evidence>
<comment type="catalytic activity">
    <reaction evidence="16">
        <text>an archaeal dolichyl phosphooligosaccharide + [protein]-L-asparagine = an archaeal dolichyl phosphate + a glycoprotein with the oligosaccharide chain attached by N-beta-D-glycosyl linkage to a protein L-asparagine.</text>
        <dbReference type="EC" id="2.4.99.21"/>
    </reaction>
</comment>
<dbReference type="InterPro" id="IPR041154">
    <property type="entry name" value="AglB_P1"/>
</dbReference>
<keyword evidence="11" id="KW-0460">Magnesium</keyword>
<dbReference type="Pfam" id="PF02516">
    <property type="entry name" value="STT3"/>
    <property type="match status" value="1"/>
</dbReference>
<evidence type="ECO:0000313" key="21">
    <source>
        <dbReference type="EMBL" id="QVV88797.1"/>
    </source>
</evidence>
<evidence type="ECO:0000256" key="15">
    <source>
        <dbReference type="ARBA" id="ARBA00030679"/>
    </source>
</evidence>
<comment type="subcellular location">
    <subcellularLocation>
        <location evidence="3">Cell membrane</location>
        <topology evidence="3">Multi-pass membrane protein</topology>
    </subcellularLocation>
</comment>
<evidence type="ECO:0000256" key="8">
    <source>
        <dbReference type="ARBA" id="ARBA00022679"/>
    </source>
</evidence>
<keyword evidence="10" id="KW-0479">Metal-binding</keyword>
<dbReference type="UniPathway" id="UPA00378"/>
<dbReference type="Gene3D" id="2.60.40.3390">
    <property type="match status" value="1"/>
</dbReference>
<evidence type="ECO:0000256" key="2">
    <source>
        <dbReference type="ARBA" id="ARBA00001946"/>
    </source>
</evidence>
<dbReference type="AlphaFoldDB" id="A0A8E7EHB1"/>
<comment type="similarity">
    <text evidence="5">Belongs to the STT3 family.</text>
</comment>
<evidence type="ECO:0000259" key="18">
    <source>
        <dbReference type="Pfam" id="PF02516"/>
    </source>
</evidence>
<feature type="transmembrane region" description="Helical" evidence="17">
    <location>
        <begin position="144"/>
        <end position="162"/>
    </location>
</feature>
<evidence type="ECO:0000256" key="6">
    <source>
        <dbReference type="ARBA" id="ARBA00012602"/>
    </source>
</evidence>
<comment type="cofactor">
    <cofactor evidence="1">
        <name>Mn(2+)</name>
        <dbReference type="ChEBI" id="CHEBI:29035"/>
    </cofactor>
</comment>
<dbReference type="Pfam" id="PF22627">
    <property type="entry name" value="AglB_core-like"/>
    <property type="match status" value="1"/>
</dbReference>